<dbReference type="Proteomes" id="UP000322899">
    <property type="component" value="Unassembled WGS sequence"/>
</dbReference>
<feature type="compositionally biased region" description="Low complexity" evidence="5">
    <location>
        <begin position="66"/>
        <end position="77"/>
    </location>
</feature>
<dbReference type="Pfam" id="PF14580">
    <property type="entry name" value="LRR_9"/>
    <property type="match status" value="1"/>
</dbReference>
<keyword evidence="4" id="KW-0677">Repeat</keyword>
<evidence type="ECO:0000313" key="11">
    <source>
        <dbReference type="Proteomes" id="UP000323011"/>
    </source>
</evidence>
<dbReference type="Gene3D" id="3.80.10.10">
    <property type="entry name" value="Ribonuclease Inhibitor"/>
    <property type="match status" value="1"/>
</dbReference>
<sequence length="243" mass="25015">MADASRGSPGARRIGGTLELSFKEIASVQGIVKAVAELQLASGEVEPPTDDQVALARSAGAHEGTPAASAPPAGGASVDTAAGPSMHALGLPEPKRRRFQAVKLDNNAIESLAGLGPVLARVVSDPAGVKLLDLSFNRLSVGMASDIAAAGCEGLLKLYLHGNAVESLGEVVALAETCPSLRALSLHGCPVREHPAYRPFLVATFPNLVTLDFTPVTPAERDAAVSWRKMTKVKVPPVAPPPS</sequence>
<keyword evidence="11" id="KW-1185">Reference proteome</keyword>
<comment type="subcellular location">
    <subcellularLocation>
        <location evidence="1">Cytoplasm</location>
    </subcellularLocation>
</comment>
<gene>
    <name evidence="6" type="ORF">CROE0942_LOCUS15063</name>
    <name evidence="9" type="ORF">FNF27_06888</name>
    <name evidence="7" type="ORF">FNF29_07735</name>
    <name evidence="8" type="ORF">FNF31_05487</name>
</gene>
<accession>A0A5A8DYP3</accession>
<dbReference type="EMBL" id="HBET01021999">
    <property type="protein sequence ID" value="CAD8570683.1"/>
    <property type="molecule type" value="Transcribed_RNA"/>
</dbReference>
<dbReference type="GO" id="GO:0005737">
    <property type="term" value="C:cytoplasm"/>
    <property type="evidence" value="ECO:0007669"/>
    <property type="project" value="UniProtKB-SubCell"/>
</dbReference>
<evidence type="ECO:0008006" key="13">
    <source>
        <dbReference type="Google" id="ProtNLM"/>
    </source>
</evidence>
<evidence type="ECO:0000256" key="5">
    <source>
        <dbReference type="SAM" id="MobiDB-lite"/>
    </source>
</evidence>
<organism evidence="9 10">
    <name type="scientific">Cafeteria roenbergensis</name>
    <name type="common">Marine flagellate</name>
    <dbReference type="NCBI Taxonomy" id="33653"/>
    <lineage>
        <taxon>Eukaryota</taxon>
        <taxon>Sar</taxon>
        <taxon>Stramenopiles</taxon>
        <taxon>Bigyra</taxon>
        <taxon>Opalozoa</taxon>
        <taxon>Bicosoecida</taxon>
        <taxon>Cafeteriaceae</taxon>
        <taxon>Cafeteria</taxon>
    </lineage>
</organism>
<evidence type="ECO:0000256" key="3">
    <source>
        <dbReference type="ARBA" id="ARBA00022614"/>
    </source>
</evidence>
<protein>
    <recommendedName>
        <fullName evidence="13">Leucine-rich repeat-containing protein 51</fullName>
    </recommendedName>
</protein>
<feature type="region of interest" description="Disordered" evidence="5">
    <location>
        <begin position="58"/>
        <end position="91"/>
    </location>
</feature>
<evidence type="ECO:0000256" key="1">
    <source>
        <dbReference type="ARBA" id="ARBA00004496"/>
    </source>
</evidence>
<evidence type="ECO:0000313" key="10">
    <source>
        <dbReference type="Proteomes" id="UP000322899"/>
    </source>
</evidence>
<evidence type="ECO:0000256" key="2">
    <source>
        <dbReference type="ARBA" id="ARBA00022490"/>
    </source>
</evidence>
<dbReference type="EMBL" id="VLTN01000075">
    <property type="protein sequence ID" value="KAA0146931.1"/>
    <property type="molecule type" value="Genomic_DNA"/>
</dbReference>
<dbReference type="InterPro" id="IPR032675">
    <property type="entry name" value="LRR_dom_sf"/>
</dbReference>
<evidence type="ECO:0000313" key="8">
    <source>
        <dbReference type="EMBL" id="KAA0158253.1"/>
    </source>
</evidence>
<name>A0A5A8DYP3_CAFRO</name>
<reference evidence="6" key="2">
    <citation type="submission" date="2021-01" db="EMBL/GenBank/DDBJ databases">
        <authorList>
            <person name="Corre E."/>
            <person name="Pelletier E."/>
            <person name="Niang G."/>
            <person name="Scheremetjew M."/>
            <person name="Finn R."/>
            <person name="Kale V."/>
            <person name="Holt S."/>
            <person name="Cochrane G."/>
            <person name="Meng A."/>
            <person name="Brown T."/>
            <person name="Cohen L."/>
        </authorList>
    </citation>
    <scope>NUCLEOTIDE SEQUENCE</scope>
    <source>
        <strain evidence="6">E4-10</strain>
    </source>
</reference>
<dbReference type="PANTHER" id="PTHR46545">
    <property type="entry name" value="LEUCINE-RICH REPEAT-CONTAINING PROTEIN 51"/>
    <property type="match status" value="1"/>
</dbReference>
<dbReference type="EMBL" id="VLTO01000067">
    <property type="protein sequence ID" value="KAA0169707.1"/>
    <property type="molecule type" value="Genomic_DNA"/>
</dbReference>
<evidence type="ECO:0000313" key="12">
    <source>
        <dbReference type="Proteomes" id="UP000325113"/>
    </source>
</evidence>
<dbReference type="Proteomes" id="UP000323011">
    <property type="component" value="Unassembled WGS sequence"/>
</dbReference>
<keyword evidence="3" id="KW-0433">Leucine-rich repeat</keyword>
<proteinExistence type="predicted"/>
<dbReference type="Proteomes" id="UP000325113">
    <property type="component" value="Unassembled WGS sequence"/>
</dbReference>
<dbReference type="EMBL" id="VLTM01000069">
    <property type="protein sequence ID" value="KAA0158253.1"/>
    <property type="molecule type" value="Genomic_DNA"/>
</dbReference>
<reference evidence="10 11" key="1">
    <citation type="submission" date="2019-07" db="EMBL/GenBank/DDBJ databases">
        <title>Genomes of Cafeteria roenbergensis.</title>
        <authorList>
            <person name="Fischer M.G."/>
            <person name="Hackl T."/>
            <person name="Roman M."/>
        </authorList>
    </citation>
    <scope>NUCLEOTIDE SEQUENCE [LARGE SCALE GENOMIC DNA]</scope>
    <source>
        <strain evidence="7 11">BVI</strain>
        <strain evidence="8 12">Cflag</strain>
        <strain evidence="9 10">E4-10P</strain>
    </source>
</reference>
<evidence type="ECO:0000313" key="6">
    <source>
        <dbReference type="EMBL" id="CAD8570683.1"/>
    </source>
</evidence>
<keyword evidence="2" id="KW-0963">Cytoplasm</keyword>
<evidence type="ECO:0000313" key="7">
    <source>
        <dbReference type="EMBL" id="KAA0146931.1"/>
    </source>
</evidence>
<dbReference type="SUPFAM" id="SSF52058">
    <property type="entry name" value="L domain-like"/>
    <property type="match status" value="1"/>
</dbReference>
<dbReference type="OrthoDB" id="676979at2759"/>
<dbReference type="AlphaFoldDB" id="A0A5A8DYP3"/>
<evidence type="ECO:0000313" key="9">
    <source>
        <dbReference type="EMBL" id="KAA0169707.1"/>
    </source>
</evidence>
<dbReference type="PANTHER" id="PTHR46545:SF1">
    <property type="entry name" value="LEUCINE-RICH REPEAT-CONTAINING PROTEIN 51"/>
    <property type="match status" value="1"/>
</dbReference>
<evidence type="ECO:0000256" key="4">
    <source>
        <dbReference type="ARBA" id="ARBA00022737"/>
    </source>
</evidence>